<dbReference type="AlphaFoldDB" id="A0AA86QP04"/>
<dbReference type="Proteomes" id="UP001642409">
    <property type="component" value="Unassembled WGS sequence"/>
</dbReference>
<dbReference type="EMBL" id="CATOUU010000943">
    <property type="protein sequence ID" value="CAI9961673.1"/>
    <property type="molecule type" value="Genomic_DNA"/>
</dbReference>
<evidence type="ECO:0000313" key="4">
    <source>
        <dbReference type="Proteomes" id="UP001642409"/>
    </source>
</evidence>
<protein>
    <submittedName>
        <fullName evidence="3">Hypothetical_protein</fullName>
    </submittedName>
</protein>
<sequence>MRQQVCDVSKLKLLRQKNVISSNLTNSITNSDLQRSKNSNKMQNDEPSELISLMEDKYVSCVQSEQNHQQFDNSQDIQENSDTKPDFIATNLEVDAQSETSDSSTSDSSSDDRRVSSETLSSVMESAKINTQKLFDKITTNGLDALYDPSVMKNLISQFK</sequence>
<reference evidence="2" key="1">
    <citation type="submission" date="2023-06" db="EMBL/GenBank/DDBJ databases">
        <authorList>
            <person name="Kurt Z."/>
        </authorList>
    </citation>
    <scope>NUCLEOTIDE SEQUENCE</scope>
</reference>
<gene>
    <name evidence="2" type="ORF">HINF_LOCUS49318</name>
    <name evidence="3" type="ORF">HINF_LOCUS72365</name>
</gene>
<comment type="caution">
    <text evidence="2">The sequence shown here is derived from an EMBL/GenBank/DDBJ whole genome shotgun (WGS) entry which is preliminary data.</text>
</comment>
<feature type="region of interest" description="Disordered" evidence="1">
    <location>
        <begin position="63"/>
        <end position="122"/>
    </location>
</feature>
<evidence type="ECO:0000313" key="2">
    <source>
        <dbReference type="EMBL" id="CAI9961673.1"/>
    </source>
</evidence>
<keyword evidence="4" id="KW-1185">Reference proteome</keyword>
<organism evidence="2">
    <name type="scientific">Hexamita inflata</name>
    <dbReference type="NCBI Taxonomy" id="28002"/>
    <lineage>
        <taxon>Eukaryota</taxon>
        <taxon>Metamonada</taxon>
        <taxon>Diplomonadida</taxon>
        <taxon>Hexamitidae</taxon>
        <taxon>Hexamitinae</taxon>
        <taxon>Hexamita</taxon>
    </lineage>
</organism>
<feature type="compositionally biased region" description="Polar residues" evidence="1">
    <location>
        <begin position="63"/>
        <end position="80"/>
    </location>
</feature>
<evidence type="ECO:0000313" key="3">
    <source>
        <dbReference type="EMBL" id="CAL6103878.1"/>
    </source>
</evidence>
<name>A0AA86QP04_9EUKA</name>
<dbReference type="EMBL" id="CAXDID020000573">
    <property type="protein sequence ID" value="CAL6103878.1"/>
    <property type="molecule type" value="Genomic_DNA"/>
</dbReference>
<proteinExistence type="predicted"/>
<feature type="compositionally biased region" description="Low complexity" evidence="1">
    <location>
        <begin position="98"/>
        <end position="108"/>
    </location>
</feature>
<reference evidence="3 4" key="2">
    <citation type="submission" date="2024-07" db="EMBL/GenBank/DDBJ databases">
        <authorList>
            <person name="Akdeniz Z."/>
        </authorList>
    </citation>
    <scope>NUCLEOTIDE SEQUENCE [LARGE SCALE GENOMIC DNA]</scope>
</reference>
<accession>A0AA86QP04</accession>
<evidence type="ECO:0000256" key="1">
    <source>
        <dbReference type="SAM" id="MobiDB-lite"/>
    </source>
</evidence>